<dbReference type="Pfam" id="PF08660">
    <property type="entry name" value="Alg14"/>
    <property type="match status" value="1"/>
</dbReference>
<keyword evidence="7" id="KW-1185">Reference proteome</keyword>
<keyword evidence="3" id="KW-0256">Endoplasmic reticulum</keyword>
<dbReference type="SUPFAM" id="SSF53756">
    <property type="entry name" value="UDP-Glycosyltransferase/glycogen phosphorylase"/>
    <property type="match status" value="1"/>
</dbReference>
<evidence type="ECO:0000256" key="1">
    <source>
        <dbReference type="ARBA" id="ARBA00004389"/>
    </source>
</evidence>
<dbReference type="EMBL" id="JAHEWS010000020">
    <property type="protein sequence ID" value="MBT1588732.1"/>
    <property type="molecule type" value="Genomic_DNA"/>
</dbReference>
<evidence type="ECO:0000256" key="4">
    <source>
        <dbReference type="ARBA" id="ARBA00022989"/>
    </source>
</evidence>
<dbReference type="RefSeq" id="WP_214529968.1">
    <property type="nucleotide sequence ID" value="NZ_JAHEWN010000002.1"/>
</dbReference>
<proteinExistence type="predicted"/>
<protein>
    <submittedName>
        <fullName evidence="6">UDP-N-acetylglucosamine--LPS N-acetylglucosamine transferase</fullName>
    </submittedName>
</protein>
<evidence type="ECO:0000256" key="2">
    <source>
        <dbReference type="ARBA" id="ARBA00022692"/>
    </source>
</evidence>
<accession>A0ABS5VHZ7</accession>
<keyword evidence="6" id="KW-0808">Transferase</keyword>
<dbReference type="GO" id="GO:0016740">
    <property type="term" value="F:transferase activity"/>
    <property type="evidence" value="ECO:0007669"/>
    <property type="project" value="UniProtKB-KW"/>
</dbReference>
<gene>
    <name evidence="6" type="ORF">KK097_13000</name>
</gene>
<keyword evidence="4" id="KW-1133">Transmembrane helix</keyword>
<organism evidence="6 7">
    <name type="scientific">Curtobacterium aurantiacum</name>
    <dbReference type="NCBI Taxonomy" id="3236919"/>
    <lineage>
        <taxon>Bacteria</taxon>
        <taxon>Bacillati</taxon>
        <taxon>Actinomycetota</taxon>
        <taxon>Actinomycetes</taxon>
        <taxon>Micrococcales</taxon>
        <taxon>Microbacteriaceae</taxon>
        <taxon>Curtobacterium</taxon>
    </lineage>
</organism>
<dbReference type="PANTHER" id="PTHR12154">
    <property type="entry name" value="GLYCOSYL TRANSFERASE-RELATED"/>
    <property type="match status" value="1"/>
</dbReference>
<keyword evidence="2" id="KW-0812">Transmembrane</keyword>
<reference evidence="6 7" key="1">
    <citation type="submission" date="2021-05" db="EMBL/GenBank/DDBJ databases">
        <title>Whole genome sequence of Curtobacterium flaccumfaciens pv. flaccumfaciens strain CFBP 8819.</title>
        <authorList>
            <person name="Osdaghi E."/>
            <person name="Taghouti G."/>
            <person name="Portier P."/>
            <person name="Fazliarab A."/>
            <person name="Taghavi S.M."/>
            <person name="Briand M."/>
            <person name="Le-Saux M."/>
            <person name="Jacques M.-A."/>
        </authorList>
    </citation>
    <scope>NUCLEOTIDE SEQUENCE [LARGE SCALE GENOMIC DNA]</scope>
    <source>
        <strain evidence="6 7">CFBP 8819</strain>
    </source>
</reference>
<name>A0ABS5VHZ7_9MICO</name>
<dbReference type="Gene3D" id="3.40.50.2000">
    <property type="entry name" value="Glycogen Phosphorylase B"/>
    <property type="match status" value="1"/>
</dbReference>
<dbReference type="InterPro" id="IPR013969">
    <property type="entry name" value="Oligosacch_biosynth_Alg14"/>
</dbReference>
<dbReference type="Proteomes" id="UP001519641">
    <property type="component" value="Unassembled WGS sequence"/>
</dbReference>
<evidence type="ECO:0000313" key="6">
    <source>
        <dbReference type="EMBL" id="MBT1588732.1"/>
    </source>
</evidence>
<comment type="caution">
    <text evidence="6">The sequence shown here is derived from an EMBL/GenBank/DDBJ whole genome shotgun (WGS) entry which is preliminary data.</text>
</comment>
<evidence type="ECO:0000256" key="3">
    <source>
        <dbReference type="ARBA" id="ARBA00022824"/>
    </source>
</evidence>
<keyword evidence="5" id="KW-0472">Membrane</keyword>
<evidence type="ECO:0000313" key="7">
    <source>
        <dbReference type="Proteomes" id="UP001519641"/>
    </source>
</evidence>
<dbReference type="PANTHER" id="PTHR12154:SF4">
    <property type="entry name" value="UDP-N-ACETYLGLUCOSAMINE TRANSFERASE SUBUNIT ALG14 HOMOLOG"/>
    <property type="match status" value="1"/>
</dbReference>
<evidence type="ECO:0000256" key="5">
    <source>
        <dbReference type="ARBA" id="ARBA00023136"/>
    </source>
</evidence>
<comment type="subcellular location">
    <subcellularLocation>
        <location evidence="1">Endoplasmic reticulum membrane</location>
        <topology evidence="1">Single-pass membrane protein</topology>
    </subcellularLocation>
</comment>
<sequence>MTNILFVCSSGGHLDQLLALLPAPDGTDVAIATFMKPDAVAKVAGHRAYGLHWPTNRSVTALVRNLVIAARTLRQERPDLIVSSGAAAAVPFFWLGKLFFRTPTVFIECVDRIDNPTLTAKLVRPVTDRFIAQWDDQLAGFPRRERVAVSR</sequence>